<dbReference type="Gene3D" id="3.30.420.10">
    <property type="entry name" value="Ribonuclease H-like superfamily/Ribonuclease H"/>
    <property type="match status" value="1"/>
</dbReference>
<dbReference type="CDD" id="cd00024">
    <property type="entry name" value="CD_CSD"/>
    <property type="match status" value="1"/>
</dbReference>
<feature type="domain" description="Chromo" evidence="2">
    <location>
        <begin position="343"/>
        <end position="378"/>
    </location>
</feature>
<name>A0A8S3USZ0_MYTED</name>
<gene>
    <name evidence="4" type="ORF">MEDL_58823</name>
</gene>
<sequence length="675" mass="77858">MDVLGGLPTSKDKYKYILLVTDSFSHWCEAFPMKSQEAEEIANILYSEIFTRYGACRYLVSDRHASNLSKLVNILCKMFNVTQHFTSSYHPQSNVACERTNSTLAQSLRAYCSEQQTTWPEVLPSIMMAFRMSPSTQSTGFSPYYMIFGREMPLPIDTALIPEELITQSPEKYIDQLINRIKIIHDLAKTNLEDAQLKSKTYYDKSTRAPNFKVGDHVLLKQEKVQIGKKKKLEPKWTGPFSILENRHDLIYKLLNLKTLRPVKSFIHANRLKLYKDPEDHRPPPNLLINNDDLNNDQSNGNQQDPDNSNDDLSENESHEDNSQSDLNESNSNQNQDKNDVWYEAIKLLKLKWITGKKYYLVQWKDNSDPSWEPQENVSQALKIAFHSDKARMSRFGFAILPILLFALLLSTSNADEQRVNYGVVFQEQSDIDFATDYWTHVYEIQTYLNVQHMLINRCVHPTNYQCQSYNKIIAEVNFMRINMNSQIKETQILIDKLIPKLNSTLNGKSKRAILGFVGSVNKLVAHINTLTTENNKIAKALTQYGGSLTSFVSQTEERLDNAMNGIQRNYNSLLFLNNQIKRDKQNFEQHFTSYFQIITDQSQDVSTLQNYVTDLKSSIINLLEGKISPLILIPQVIQQTVNDIQNILNVNYTGYKILTSSPHYYYNNAQFVVF</sequence>
<evidence type="ECO:0008006" key="6">
    <source>
        <dbReference type="Google" id="ProtNLM"/>
    </source>
</evidence>
<accession>A0A8S3USZ0</accession>
<dbReference type="Gene3D" id="2.30.30.850">
    <property type="match status" value="1"/>
</dbReference>
<dbReference type="InterPro" id="IPR050951">
    <property type="entry name" value="Retrovirus_Pol_polyprotein"/>
</dbReference>
<organism evidence="4 5">
    <name type="scientific">Mytilus edulis</name>
    <name type="common">Blue mussel</name>
    <dbReference type="NCBI Taxonomy" id="6550"/>
    <lineage>
        <taxon>Eukaryota</taxon>
        <taxon>Metazoa</taxon>
        <taxon>Spiralia</taxon>
        <taxon>Lophotrochozoa</taxon>
        <taxon>Mollusca</taxon>
        <taxon>Bivalvia</taxon>
        <taxon>Autobranchia</taxon>
        <taxon>Pteriomorphia</taxon>
        <taxon>Mytilida</taxon>
        <taxon>Mytiloidea</taxon>
        <taxon>Mytilidae</taxon>
        <taxon>Mytilinae</taxon>
        <taxon>Mytilus</taxon>
    </lineage>
</organism>
<evidence type="ECO:0000313" key="5">
    <source>
        <dbReference type="Proteomes" id="UP000683360"/>
    </source>
</evidence>
<dbReference type="PROSITE" id="PS50013">
    <property type="entry name" value="CHROMO_2"/>
    <property type="match status" value="1"/>
</dbReference>
<dbReference type="PROSITE" id="PS50994">
    <property type="entry name" value="INTEGRASE"/>
    <property type="match status" value="1"/>
</dbReference>
<dbReference type="PANTHER" id="PTHR37984:SF5">
    <property type="entry name" value="PROTEIN NYNRIN-LIKE"/>
    <property type="match status" value="1"/>
</dbReference>
<feature type="compositionally biased region" description="Low complexity" evidence="1">
    <location>
        <begin position="287"/>
        <end position="307"/>
    </location>
</feature>
<protein>
    <recommendedName>
        <fullName evidence="6">Integrase catalytic domain-containing protein</fullName>
    </recommendedName>
</protein>
<dbReference type="InterPro" id="IPR012337">
    <property type="entry name" value="RNaseH-like_sf"/>
</dbReference>
<dbReference type="SUPFAM" id="SSF53098">
    <property type="entry name" value="Ribonuclease H-like"/>
    <property type="match status" value="1"/>
</dbReference>
<feature type="region of interest" description="Disordered" evidence="1">
    <location>
        <begin position="276"/>
        <end position="336"/>
    </location>
</feature>
<dbReference type="PANTHER" id="PTHR37984">
    <property type="entry name" value="PROTEIN CBG26694"/>
    <property type="match status" value="1"/>
</dbReference>
<dbReference type="InterPro" id="IPR001584">
    <property type="entry name" value="Integrase_cat-core"/>
</dbReference>
<dbReference type="Proteomes" id="UP000683360">
    <property type="component" value="Unassembled WGS sequence"/>
</dbReference>
<dbReference type="InterPro" id="IPR036397">
    <property type="entry name" value="RNaseH_sf"/>
</dbReference>
<evidence type="ECO:0000313" key="4">
    <source>
        <dbReference type="EMBL" id="CAG2246896.1"/>
    </source>
</evidence>
<evidence type="ECO:0000259" key="3">
    <source>
        <dbReference type="PROSITE" id="PS50994"/>
    </source>
</evidence>
<feature type="domain" description="Integrase catalytic" evidence="3">
    <location>
        <begin position="1"/>
        <end position="151"/>
    </location>
</feature>
<dbReference type="GO" id="GO:0015074">
    <property type="term" value="P:DNA integration"/>
    <property type="evidence" value="ECO:0007669"/>
    <property type="project" value="InterPro"/>
</dbReference>
<dbReference type="InterPro" id="IPR000953">
    <property type="entry name" value="Chromo/chromo_shadow_dom"/>
</dbReference>
<dbReference type="GO" id="GO:0003676">
    <property type="term" value="F:nucleic acid binding"/>
    <property type="evidence" value="ECO:0007669"/>
    <property type="project" value="InterPro"/>
</dbReference>
<evidence type="ECO:0000259" key="2">
    <source>
        <dbReference type="PROSITE" id="PS50013"/>
    </source>
</evidence>
<proteinExistence type="predicted"/>
<reference evidence="4" key="1">
    <citation type="submission" date="2021-03" db="EMBL/GenBank/DDBJ databases">
        <authorList>
            <person name="Bekaert M."/>
        </authorList>
    </citation>
    <scope>NUCLEOTIDE SEQUENCE</scope>
</reference>
<dbReference type="Gene3D" id="2.40.50.40">
    <property type="match status" value="1"/>
</dbReference>
<dbReference type="FunFam" id="3.30.420.10:FF:000032">
    <property type="entry name" value="Retrovirus-related Pol polyprotein from transposon 297-like Protein"/>
    <property type="match status" value="1"/>
</dbReference>
<evidence type="ECO:0000256" key="1">
    <source>
        <dbReference type="SAM" id="MobiDB-lite"/>
    </source>
</evidence>
<dbReference type="SUPFAM" id="SSF54160">
    <property type="entry name" value="Chromo domain-like"/>
    <property type="match status" value="1"/>
</dbReference>
<keyword evidence="5" id="KW-1185">Reference proteome</keyword>
<dbReference type="OrthoDB" id="6078430at2759"/>
<feature type="compositionally biased region" description="Polar residues" evidence="1">
    <location>
        <begin position="324"/>
        <end position="336"/>
    </location>
</feature>
<dbReference type="AlphaFoldDB" id="A0A8S3USZ0"/>
<dbReference type="EMBL" id="CAJPWZ010002885">
    <property type="protein sequence ID" value="CAG2246896.1"/>
    <property type="molecule type" value="Genomic_DNA"/>
</dbReference>
<comment type="caution">
    <text evidence="4">The sequence shown here is derived from an EMBL/GenBank/DDBJ whole genome shotgun (WGS) entry which is preliminary data.</text>
</comment>
<dbReference type="InterPro" id="IPR016197">
    <property type="entry name" value="Chromo-like_dom_sf"/>
</dbReference>